<dbReference type="Gene3D" id="3.40.50.720">
    <property type="entry name" value="NAD(P)-binding Rossmann-like Domain"/>
    <property type="match status" value="1"/>
</dbReference>
<organism evidence="2 3">
    <name type="scientific">Amycolatopsis samaneae</name>
    <dbReference type="NCBI Taxonomy" id="664691"/>
    <lineage>
        <taxon>Bacteria</taxon>
        <taxon>Bacillati</taxon>
        <taxon>Actinomycetota</taxon>
        <taxon>Actinomycetes</taxon>
        <taxon>Pseudonocardiales</taxon>
        <taxon>Pseudonocardiaceae</taxon>
        <taxon>Amycolatopsis</taxon>
    </lineage>
</organism>
<evidence type="ECO:0000313" key="2">
    <source>
        <dbReference type="EMBL" id="MFD2465533.1"/>
    </source>
</evidence>
<dbReference type="SUPFAM" id="SSF51735">
    <property type="entry name" value="NAD(P)-binding Rossmann-fold domains"/>
    <property type="match status" value="1"/>
</dbReference>
<dbReference type="InterPro" id="IPR051783">
    <property type="entry name" value="NAD(P)-dependent_oxidoreduct"/>
</dbReference>
<feature type="domain" description="NAD-dependent epimerase/dehydratase" evidence="1">
    <location>
        <begin position="9"/>
        <end position="227"/>
    </location>
</feature>
<evidence type="ECO:0000259" key="1">
    <source>
        <dbReference type="Pfam" id="PF01370"/>
    </source>
</evidence>
<dbReference type="InterPro" id="IPR036291">
    <property type="entry name" value="NAD(P)-bd_dom_sf"/>
</dbReference>
<evidence type="ECO:0000313" key="3">
    <source>
        <dbReference type="Proteomes" id="UP001597419"/>
    </source>
</evidence>
<reference evidence="3" key="1">
    <citation type="journal article" date="2019" name="Int. J. Syst. Evol. Microbiol.">
        <title>The Global Catalogue of Microorganisms (GCM) 10K type strain sequencing project: providing services to taxonomists for standard genome sequencing and annotation.</title>
        <authorList>
            <consortium name="The Broad Institute Genomics Platform"/>
            <consortium name="The Broad Institute Genome Sequencing Center for Infectious Disease"/>
            <person name="Wu L."/>
            <person name="Ma J."/>
        </authorList>
    </citation>
    <scope>NUCLEOTIDE SEQUENCE [LARGE SCALE GENOMIC DNA]</scope>
    <source>
        <strain evidence="3">CGMCC 4.7643</strain>
    </source>
</reference>
<protein>
    <submittedName>
        <fullName evidence="2">NAD-dependent epimerase/dehydratase family protein</fullName>
    </submittedName>
</protein>
<keyword evidence="3" id="KW-1185">Reference proteome</keyword>
<name>A0ABW5GXG7_9PSEU</name>
<dbReference type="PANTHER" id="PTHR48079:SF6">
    <property type="entry name" value="NAD(P)-BINDING DOMAIN-CONTAINING PROTEIN-RELATED"/>
    <property type="match status" value="1"/>
</dbReference>
<dbReference type="EMBL" id="JBHUKU010000033">
    <property type="protein sequence ID" value="MFD2465533.1"/>
    <property type="molecule type" value="Genomic_DNA"/>
</dbReference>
<dbReference type="Pfam" id="PF01370">
    <property type="entry name" value="Epimerase"/>
    <property type="match status" value="1"/>
</dbReference>
<dbReference type="RefSeq" id="WP_345406950.1">
    <property type="nucleotide sequence ID" value="NZ_BAABHG010000021.1"/>
</dbReference>
<comment type="caution">
    <text evidence="2">The sequence shown here is derived from an EMBL/GenBank/DDBJ whole genome shotgun (WGS) entry which is preliminary data.</text>
</comment>
<dbReference type="Proteomes" id="UP001597419">
    <property type="component" value="Unassembled WGS sequence"/>
</dbReference>
<proteinExistence type="predicted"/>
<dbReference type="InterPro" id="IPR001509">
    <property type="entry name" value="Epimerase_deHydtase"/>
</dbReference>
<sequence length="322" mass="33680">MNADGETDILLTGATGFVGTAVLRELVERGAGPRVRALARRPLPARASEAGVTTWRGDLRDPASLTGAGAGITTVLHLASQVGGDPALCTAVNEQGTARLLEEAGTARTLYLSTCAVYRDGVHRGEREPVGGSGLETGPASPTSRSRLAAERLVLAAGGAVLRPHLIFGPGDRHVVPTLVRWARAVPAWAAGGSARTSLVAVADLAAVIAVLALTPGLAAAGDVFQVADPVPVPMRELITKVCSLLDVPVPVEDLPWEEHRALTRAALPALTDHQYSLLTQDHWYESSRIWARTGVSPGPGFATRLAEAAGWYRESLGARKT</sequence>
<gene>
    <name evidence="2" type="ORF">ACFSYJ_43460</name>
</gene>
<dbReference type="PANTHER" id="PTHR48079">
    <property type="entry name" value="PROTEIN YEEZ"/>
    <property type="match status" value="1"/>
</dbReference>
<accession>A0ABW5GXG7</accession>